<organism evidence="3 4">
    <name type="scientific">Curvularia clavata</name>
    <dbReference type="NCBI Taxonomy" id="95742"/>
    <lineage>
        <taxon>Eukaryota</taxon>
        <taxon>Fungi</taxon>
        <taxon>Dikarya</taxon>
        <taxon>Ascomycota</taxon>
        <taxon>Pezizomycotina</taxon>
        <taxon>Dothideomycetes</taxon>
        <taxon>Pleosporomycetidae</taxon>
        <taxon>Pleosporales</taxon>
        <taxon>Pleosporineae</taxon>
        <taxon>Pleosporaceae</taxon>
        <taxon>Curvularia</taxon>
    </lineage>
</organism>
<dbReference type="AlphaFoldDB" id="A0A9Q8Z7G7"/>
<sequence length="166" mass="19347">MSLTQRRLEREFHTLRKNPTNGYHVELKCGDIFEWLGSLKGLKNSPYEGGTFNFCLRFTEEYPEKPPILKFTTRIYHPNVNGRTGAVRWNMLGKNWHHNNTMEKVMMSLRALLDHPELQSTVDNGMATEFAYHRKRFFEHAKEWTEKCAMEEPASSPHMSVTAISG</sequence>
<dbReference type="EMBL" id="CP089275">
    <property type="protein sequence ID" value="USP75688.1"/>
    <property type="molecule type" value="Genomic_DNA"/>
</dbReference>
<evidence type="ECO:0000256" key="1">
    <source>
        <dbReference type="ARBA" id="ARBA00022786"/>
    </source>
</evidence>
<dbReference type="OrthoDB" id="9978460at2759"/>
<protein>
    <submittedName>
        <fullName evidence="3">Ubiquitin conjugating enzyme</fullName>
    </submittedName>
</protein>
<dbReference type="Pfam" id="PF00179">
    <property type="entry name" value="UQ_con"/>
    <property type="match status" value="1"/>
</dbReference>
<name>A0A9Q8Z7G7_CURCL</name>
<feature type="domain" description="UBC core" evidence="2">
    <location>
        <begin position="3"/>
        <end position="150"/>
    </location>
</feature>
<evidence type="ECO:0000313" key="4">
    <source>
        <dbReference type="Proteomes" id="UP001056012"/>
    </source>
</evidence>
<dbReference type="Gene3D" id="3.10.110.10">
    <property type="entry name" value="Ubiquitin Conjugating Enzyme"/>
    <property type="match status" value="1"/>
</dbReference>
<keyword evidence="4" id="KW-1185">Reference proteome</keyword>
<keyword evidence="1" id="KW-0833">Ubl conjugation pathway</keyword>
<dbReference type="VEuPathDB" id="FungiDB:yc1106_02962"/>
<proteinExistence type="predicted"/>
<dbReference type="InterPro" id="IPR016135">
    <property type="entry name" value="UBQ-conjugating_enzyme/RWD"/>
</dbReference>
<dbReference type="Proteomes" id="UP001056012">
    <property type="component" value="Chromosome 2"/>
</dbReference>
<accession>A0A9Q8Z7G7</accession>
<dbReference type="SUPFAM" id="SSF54495">
    <property type="entry name" value="UBC-like"/>
    <property type="match status" value="1"/>
</dbReference>
<dbReference type="InterPro" id="IPR000608">
    <property type="entry name" value="UBC"/>
</dbReference>
<gene>
    <name evidence="3" type="ORF">yc1106_02962</name>
</gene>
<evidence type="ECO:0000313" key="3">
    <source>
        <dbReference type="EMBL" id="USP75688.1"/>
    </source>
</evidence>
<reference evidence="3" key="1">
    <citation type="submission" date="2021-12" db="EMBL/GenBank/DDBJ databases">
        <title>Curvularia clavata genome.</title>
        <authorList>
            <person name="Cao Y."/>
        </authorList>
    </citation>
    <scope>NUCLEOTIDE SEQUENCE</scope>
    <source>
        <strain evidence="3">Yc1106</strain>
    </source>
</reference>
<evidence type="ECO:0000259" key="2">
    <source>
        <dbReference type="PROSITE" id="PS50127"/>
    </source>
</evidence>
<dbReference type="PANTHER" id="PTHR24067">
    <property type="entry name" value="UBIQUITIN-CONJUGATING ENZYME E2"/>
    <property type="match status" value="1"/>
</dbReference>
<dbReference type="PROSITE" id="PS50127">
    <property type="entry name" value="UBC_2"/>
    <property type="match status" value="1"/>
</dbReference>
<dbReference type="SMART" id="SM00212">
    <property type="entry name" value="UBCc"/>
    <property type="match status" value="1"/>
</dbReference>
<dbReference type="InterPro" id="IPR050113">
    <property type="entry name" value="Ub_conjugating_enzyme"/>
</dbReference>